<organism evidence="1 2">
    <name type="scientific">Naganishia adeliensis</name>
    <dbReference type="NCBI Taxonomy" id="92952"/>
    <lineage>
        <taxon>Eukaryota</taxon>
        <taxon>Fungi</taxon>
        <taxon>Dikarya</taxon>
        <taxon>Basidiomycota</taxon>
        <taxon>Agaricomycotina</taxon>
        <taxon>Tremellomycetes</taxon>
        <taxon>Filobasidiales</taxon>
        <taxon>Filobasidiaceae</taxon>
        <taxon>Naganishia</taxon>
    </lineage>
</organism>
<evidence type="ECO:0000313" key="2">
    <source>
        <dbReference type="Proteomes" id="UP001230649"/>
    </source>
</evidence>
<dbReference type="EMBL" id="JASBWS010000166">
    <property type="protein sequence ID" value="KAJ9092737.1"/>
    <property type="molecule type" value="Genomic_DNA"/>
</dbReference>
<sequence>MERYTVLLPPCHAVATTTPIRAGLEQRGSDDCHKTARERLTTGYADFARDASSWASPSPALSPKSSSWASVRPRPDMLSRCQPYEGAHDAPVYGLSNYTICTQTDAHLLNDGFKSFPSGHSSLSFAGMGFLTFYLAGKMHLADAKGHRTRAWLALSPLLASTMVAVSRTADNRHHWQDVTVGSLLGLGIAWVAYRAYFPSLGSSQSHLPLAPPHYEDHGIPVEQQRDEEERIALAGDEESEDEDSVDSVVPRDYAR</sequence>
<protein>
    <submittedName>
        <fullName evidence="1">Uncharacterized protein</fullName>
    </submittedName>
</protein>
<gene>
    <name evidence="1" type="ORF">QFC20_007271</name>
</gene>
<comment type="caution">
    <text evidence="1">The sequence shown here is derived from an EMBL/GenBank/DDBJ whole genome shotgun (WGS) entry which is preliminary data.</text>
</comment>
<reference evidence="1" key="1">
    <citation type="submission" date="2023-04" db="EMBL/GenBank/DDBJ databases">
        <title>Draft Genome sequencing of Naganishia species isolated from polar environments using Oxford Nanopore Technology.</title>
        <authorList>
            <person name="Leo P."/>
            <person name="Venkateswaran K."/>
        </authorList>
    </citation>
    <scope>NUCLEOTIDE SEQUENCE</scope>
    <source>
        <strain evidence="1">MNA-CCFEE 5262</strain>
    </source>
</reference>
<dbReference type="Proteomes" id="UP001230649">
    <property type="component" value="Unassembled WGS sequence"/>
</dbReference>
<keyword evidence="2" id="KW-1185">Reference proteome</keyword>
<evidence type="ECO:0000313" key="1">
    <source>
        <dbReference type="EMBL" id="KAJ9092737.1"/>
    </source>
</evidence>
<name>A0ACC2V0H5_9TREE</name>
<accession>A0ACC2V0H5</accession>
<proteinExistence type="predicted"/>